<dbReference type="UniPathway" id="UPA00705"/>
<keyword evidence="13 21" id="KW-0375">Hydrogen ion transport</keyword>
<dbReference type="Gene3D" id="1.10.760.10">
    <property type="entry name" value="Cytochrome c-like domain"/>
    <property type="match status" value="2"/>
</dbReference>
<evidence type="ECO:0000256" key="4">
    <source>
        <dbReference type="ARBA" id="ARBA00011203"/>
    </source>
</evidence>
<dbReference type="GO" id="GO:0009055">
    <property type="term" value="F:electron transfer activity"/>
    <property type="evidence" value="ECO:0007669"/>
    <property type="project" value="InterPro"/>
</dbReference>
<dbReference type="EMBL" id="CP058214">
    <property type="protein sequence ID" value="QPC42648.1"/>
    <property type="molecule type" value="Genomic_DNA"/>
</dbReference>
<keyword evidence="10 24" id="KW-0812">Transmembrane</keyword>
<dbReference type="InterPro" id="IPR009056">
    <property type="entry name" value="Cyt_c-like_dom"/>
</dbReference>
<keyword evidence="17 21" id="KW-0408">Iron</keyword>
<dbReference type="InterPro" id="IPR038414">
    <property type="entry name" value="CcoP_N_sf"/>
</dbReference>
<name>A0A7S8C3F9_9HYPH</name>
<evidence type="ECO:0000256" key="10">
    <source>
        <dbReference type="ARBA" id="ARBA00022692"/>
    </source>
</evidence>
<dbReference type="PANTHER" id="PTHR33751">
    <property type="entry name" value="CBB3-TYPE CYTOCHROME C OXIDASE SUBUNIT FIXP"/>
    <property type="match status" value="1"/>
</dbReference>
<dbReference type="SUPFAM" id="SSF46626">
    <property type="entry name" value="Cytochrome c"/>
    <property type="match status" value="2"/>
</dbReference>
<keyword evidence="8 21" id="KW-0349">Heme</keyword>
<feature type="binding site" description="axial binding residue" evidence="22">
    <location>
        <position position="222"/>
    </location>
    <ligand>
        <name>heme c</name>
        <dbReference type="ChEBI" id="CHEBI:61717"/>
        <label>2</label>
    </ligand>
    <ligandPart>
        <name>Fe</name>
        <dbReference type="ChEBI" id="CHEBI:18248"/>
    </ligandPart>
</feature>
<feature type="binding site" description="covalent" evidence="23">
    <location>
        <position position="124"/>
    </location>
    <ligand>
        <name>heme c</name>
        <dbReference type="ChEBI" id="CHEBI:61717"/>
        <label>1</label>
    </ligand>
</feature>
<proteinExistence type="inferred from homology"/>
<keyword evidence="11 21" id="KW-0479">Metal-binding</keyword>
<dbReference type="InterPro" id="IPR004678">
    <property type="entry name" value="Cyt_c_oxidase_cbb3_su3"/>
</dbReference>
<feature type="binding site" description="covalent" evidence="23">
    <location>
        <position position="121"/>
    </location>
    <ligand>
        <name>heme c</name>
        <dbReference type="ChEBI" id="CHEBI:61717"/>
        <label>1</label>
    </ligand>
</feature>
<keyword evidence="14 21" id="KW-0249">Electron transport</keyword>
<gene>
    <name evidence="26" type="primary">ccoP</name>
    <name evidence="26" type="ORF">HW532_07995</name>
</gene>
<keyword evidence="15 24" id="KW-1133">Transmembrane helix</keyword>
<keyword evidence="5 21" id="KW-0813">Transport</keyword>
<evidence type="ECO:0000256" key="24">
    <source>
        <dbReference type="SAM" id="Phobius"/>
    </source>
</evidence>
<dbReference type="GO" id="GO:0020037">
    <property type="term" value="F:heme binding"/>
    <property type="evidence" value="ECO:0007669"/>
    <property type="project" value="InterPro"/>
</dbReference>
<evidence type="ECO:0000256" key="13">
    <source>
        <dbReference type="ARBA" id="ARBA00022781"/>
    </source>
</evidence>
<dbReference type="Proteomes" id="UP000593594">
    <property type="component" value="Chromosome"/>
</dbReference>
<dbReference type="KEGG" id="kmn:HW532_07995"/>
<evidence type="ECO:0000256" key="23">
    <source>
        <dbReference type="PIRSR" id="PIRSR000006-2"/>
    </source>
</evidence>
<accession>A0A7S8C3F9</accession>
<dbReference type="InterPro" id="IPR050597">
    <property type="entry name" value="Cytochrome_c_Oxidase_Subunit"/>
</dbReference>
<protein>
    <recommendedName>
        <fullName evidence="21">Cbb3-type cytochrome c oxidase subunit</fullName>
    </recommendedName>
</protein>
<keyword evidence="27" id="KW-1185">Reference proteome</keyword>
<dbReference type="InterPro" id="IPR032858">
    <property type="entry name" value="CcoP_N"/>
</dbReference>
<evidence type="ECO:0000256" key="22">
    <source>
        <dbReference type="PIRSR" id="PIRSR000006-1"/>
    </source>
</evidence>
<comment type="subunit">
    <text evidence="4">Component of the cbb3-type cytochrome c oxidase at least composed of FixN, FixO, FixQ and FixP.</text>
</comment>
<dbReference type="AlphaFoldDB" id="A0A7S8C3F9"/>
<feature type="binding site" description="covalent" evidence="23">
    <location>
        <position position="218"/>
    </location>
    <ligand>
        <name>heme c</name>
        <dbReference type="ChEBI" id="CHEBI:61717"/>
        <label>2</label>
    </ligand>
</feature>
<dbReference type="PROSITE" id="PS51007">
    <property type="entry name" value="CYTC"/>
    <property type="match status" value="2"/>
</dbReference>
<evidence type="ECO:0000256" key="3">
    <source>
        <dbReference type="ARBA" id="ARBA00006113"/>
    </source>
</evidence>
<evidence type="ECO:0000259" key="25">
    <source>
        <dbReference type="PROSITE" id="PS51007"/>
    </source>
</evidence>
<evidence type="ECO:0000256" key="19">
    <source>
        <dbReference type="ARBA" id="ARBA00023136"/>
    </source>
</evidence>
<evidence type="ECO:0000256" key="16">
    <source>
        <dbReference type="ARBA" id="ARBA00023002"/>
    </source>
</evidence>
<evidence type="ECO:0000256" key="15">
    <source>
        <dbReference type="ARBA" id="ARBA00022989"/>
    </source>
</evidence>
<keyword evidence="19 21" id="KW-0472">Membrane</keyword>
<dbReference type="GO" id="GO:0016491">
    <property type="term" value="F:oxidoreductase activity"/>
    <property type="evidence" value="ECO:0007669"/>
    <property type="project" value="UniProtKB-KW"/>
</dbReference>
<evidence type="ECO:0000256" key="21">
    <source>
        <dbReference type="PIRNR" id="PIRNR000006"/>
    </source>
</evidence>
<feature type="binding site" description="axial binding residue" evidence="22">
    <location>
        <position position="173"/>
    </location>
    <ligand>
        <name>heme c</name>
        <dbReference type="ChEBI" id="CHEBI:61717"/>
        <label>2</label>
    </ligand>
    <ligandPart>
        <name>Fe</name>
        <dbReference type="ChEBI" id="CHEBI:18248"/>
    </ligandPart>
</feature>
<evidence type="ECO:0000256" key="17">
    <source>
        <dbReference type="ARBA" id="ARBA00023004"/>
    </source>
</evidence>
<evidence type="ECO:0000256" key="20">
    <source>
        <dbReference type="ARBA" id="ARBA00025525"/>
    </source>
</evidence>
<keyword evidence="6 21" id="KW-1003">Cell membrane</keyword>
<dbReference type="Pfam" id="PF13442">
    <property type="entry name" value="Cytochrome_CBB3"/>
    <property type="match status" value="2"/>
</dbReference>
<reference evidence="26 27" key="1">
    <citation type="submission" date="2020-06" db="EMBL/GenBank/DDBJ databases">
        <title>Genome sequence of 2 isolates from Red Sea Mangroves.</title>
        <authorList>
            <person name="Sefrji F."/>
            <person name="Michoud G."/>
            <person name="Merlino G."/>
            <person name="Daffonchio D."/>
        </authorList>
    </citation>
    <scope>NUCLEOTIDE SEQUENCE [LARGE SCALE GENOMIC DNA]</scope>
    <source>
        <strain evidence="26 27">R1DC25</strain>
    </source>
</reference>
<comment type="function">
    <text evidence="20">C-type cytochrome. Part of the cbb3-type cytochrome c oxidase complex. FixP subunit is required for transferring electrons from donor cytochrome c via its heme groups to FixO subunit. From there, electrons are shuttled to the catalytic binuclear center of FixN subunit where oxygen reduction takes place. The complex also functions as a proton pump.</text>
</comment>
<keyword evidence="16 21" id="KW-0560">Oxidoreductase</keyword>
<evidence type="ECO:0000256" key="12">
    <source>
        <dbReference type="ARBA" id="ARBA00022737"/>
    </source>
</evidence>
<dbReference type="InterPro" id="IPR036909">
    <property type="entry name" value="Cyt_c-like_dom_sf"/>
</dbReference>
<evidence type="ECO:0000256" key="2">
    <source>
        <dbReference type="ARBA" id="ARBA00004673"/>
    </source>
</evidence>
<evidence type="ECO:0000256" key="9">
    <source>
        <dbReference type="ARBA" id="ARBA00022660"/>
    </source>
</evidence>
<feature type="binding site" description="axial binding residue" evidence="22">
    <location>
        <position position="125"/>
    </location>
    <ligand>
        <name>heme c</name>
        <dbReference type="ChEBI" id="CHEBI:61717"/>
        <label>1</label>
    </ligand>
    <ligandPart>
        <name>Fe</name>
        <dbReference type="ChEBI" id="CHEBI:18248"/>
    </ligandPart>
</feature>
<keyword evidence="9 21" id="KW-0679">Respiratory chain</keyword>
<evidence type="ECO:0000313" key="27">
    <source>
        <dbReference type="Proteomes" id="UP000593594"/>
    </source>
</evidence>
<dbReference type="PIRSF" id="PIRSF000006">
    <property type="entry name" value="Cbb3-Cox_fixP"/>
    <property type="match status" value="1"/>
</dbReference>
<feature type="domain" description="Cytochrome c" evidence="25">
    <location>
        <begin position="205"/>
        <end position="286"/>
    </location>
</feature>
<feature type="transmembrane region" description="Helical" evidence="24">
    <location>
        <begin position="32"/>
        <end position="54"/>
    </location>
</feature>
<dbReference type="InterPro" id="IPR008168">
    <property type="entry name" value="Cyt_C_IC"/>
</dbReference>
<dbReference type="GO" id="GO:0005886">
    <property type="term" value="C:plasma membrane"/>
    <property type="evidence" value="ECO:0007669"/>
    <property type="project" value="UniProtKB-SubCell"/>
</dbReference>
<dbReference type="RefSeq" id="WP_213163884.1">
    <property type="nucleotide sequence ID" value="NZ_CP058214.1"/>
</dbReference>
<comment type="subcellular location">
    <subcellularLocation>
        <location evidence="1 21">Cell inner membrane</location>
    </subcellularLocation>
</comment>
<evidence type="ECO:0000256" key="11">
    <source>
        <dbReference type="ARBA" id="ARBA00022723"/>
    </source>
</evidence>
<comment type="pathway">
    <text evidence="2 21">Energy metabolism; oxidative phosphorylation.</text>
</comment>
<dbReference type="PANTHER" id="PTHR33751:SF1">
    <property type="entry name" value="CBB3-TYPE CYTOCHROME C OXIDASE SUBUNIT FIXP"/>
    <property type="match status" value="1"/>
</dbReference>
<evidence type="ECO:0000256" key="6">
    <source>
        <dbReference type="ARBA" id="ARBA00022475"/>
    </source>
</evidence>
<dbReference type="NCBIfam" id="TIGR00782">
    <property type="entry name" value="ccoP"/>
    <property type="match status" value="1"/>
</dbReference>
<feature type="binding site" description="axial binding residue" evidence="22">
    <location>
        <position position="263"/>
    </location>
    <ligand>
        <name>heme c</name>
        <dbReference type="ChEBI" id="CHEBI:61717"/>
        <label>1</label>
    </ligand>
    <ligandPart>
        <name>Fe</name>
        <dbReference type="ChEBI" id="CHEBI:18248"/>
    </ligandPart>
</feature>
<comment type="similarity">
    <text evidence="3 21">Belongs to the CcoP / FixP family.</text>
</comment>
<keyword evidence="18 21" id="KW-0406">Ion transport</keyword>
<evidence type="ECO:0000256" key="5">
    <source>
        <dbReference type="ARBA" id="ARBA00022448"/>
    </source>
</evidence>
<sequence>MAKPETDEITGTETTGHEWDGIKELNTPLPRWWLWTFYATIIWAIGYTVLYPAWPLVDGATRGVLGWSSRADLTTTLAGVEQEQSQYLTKINELSLGEIAQDPELYQFAVAGGRSAFAVNCVQCHGSGAQGFEGYPNLNDDSWLWGGTLDDIYTTVRHGIRYEADEDTRLSQMPAFGRDGMLDRTQVNDVAEYVLSLSGQDHDAAAAQAGAAVYTDNCAVCHGDKGQGSQELGAPRLNDAIWLYGGDKASIVAQVNAPRHGVMPAWSGRLDPVTIKQLVLFVHSLGGGE</sequence>
<evidence type="ECO:0000256" key="18">
    <source>
        <dbReference type="ARBA" id="ARBA00023065"/>
    </source>
</evidence>
<dbReference type="GO" id="GO:0005506">
    <property type="term" value="F:iron ion binding"/>
    <property type="evidence" value="ECO:0007669"/>
    <property type="project" value="InterPro"/>
</dbReference>
<comment type="cofactor">
    <cofactor evidence="21 23">
        <name>heme c</name>
        <dbReference type="ChEBI" id="CHEBI:61717"/>
    </cofactor>
    <text evidence="21 23">Binds 2 heme C groups per subunit.</text>
</comment>
<keyword evidence="12" id="KW-0677">Repeat</keyword>
<organism evidence="26 27">
    <name type="scientific">Kaustia mangrovi</name>
    <dbReference type="NCBI Taxonomy" id="2593653"/>
    <lineage>
        <taxon>Bacteria</taxon>
        <taxon>Pseudomonadati</taxon>
        <taxon>Pseudomonadota</taxon>
        <taxon>Alphaproteobacteria</taxon>
        <taxon>Hyphomicrobiales</taxon>
        <taxon>Parvibaculaceae</taxon>
        <taxon>Kaustia</taxon>
    </lineage>
</organism>
<feature type="binding site" description="covalent" evidence="23">
    <location>
        <position position="221"/>
    </location>
    <ligand>
        <name>heme c</name>
        <dbReference type="ChEBI" id="CHEBI:61717"/>
        <label>2</label>
    </ligand>
</feature>
<feature type="domain" description="Cytochrome c" evidence="25">
    <location>
        <begin position="108"/>
        <end position="198"/>
    </location>
</feature>
<evidence type="ECO:0000256" key="14">
    <source>
        <dbReference type="ARBA" id="ARBA00022982"/>
    </source>
</evidence>
<evidence type="ECO:0000256" key="7">
    <source>
        <dbReference type="ARBA" id="ARBA00022519"/>
    </source>
</evidence>
<dbReference type="PRINTS" id="PR00605">
    <property type="entry name" value="CYTCHROMECIC"/>
</dbReference>
<dbReference type="GO" id="GO:1902600">
    <property type="term" value="P:proton transmembrane transport"/>
    <property type="evidence" value="ECO:0007669"/>
    <property type="project" value="UniProtKB-KW"/>
</dbReference>
<evidence type="ECO:0000256" key="8">
    <source>
        <dbReference type="ARBA" id="ARBA00022617"/>
    </source>
</evidence>
<dbReference type="GO" id="GO:0006119">
    <property type="term" value="P:oxidative phosphorylation"/>
    <property type="evidence" value="ECO:0007669"/>
    <property type="project" value="UniProtKB-UniPathway"/>
</dbReference>
<evidence type="ECO:0000256" key="1">
    <source>
        <dbReference type="ARBA" id="ARBA00004533"/>
    </source>
</evidence>
<evidence type="ECO:0000313" key="26">
    <source>
        <dbReference type="EMBL" id="QPC42648.1"/>
    </source>
</evidence>
<dbReference type="Gene3D" id="6.10.280.130">
    <property type="match status" value="1"/>
</dbReference>
<dbReference type="Pfam" id="PF14715">
    <property type="entry name" value="FixP_N"/>
    <property type="match status" value="1"/>
</dbReference>
<keyword evidence="7 21" id="KW-0997">Cell inner membrane</keyword>